<evidence type="ECO:0000313" key="3">
    <source>
        <dbReference type="WBParaSite" id="SMUV_0001010201-mRNA-1"/>
    </source>
</evidence>
<keyword evidence="1" id="KW-0812">Transmembrane</keyword>
<feature type="transmembrane region" description="Helical" evidence="1">
    <location>
        <begin position="90"/>
        <end position="114"/>
    </location>
</feature>
<accession>A0A0N5AYQ4</accession>
<dbReference type="AlphaFoldDB" id="A0A0N5AYQ4"/>
<keyword evidence="2" id="KW-1185">Reference proteome</keyword>
<keyword evidence="1" id="KW-1133">Transmembrane helix</keyword>
<organism evidence="2 3">
    <name type="scientific">Syphacia muris</name>
    <dbReference type="NCBI Taxonomy" id="451379"/>
    <lineage>
        <taxon>Eukaryota</taxon>
        <taxon>Metazoa</taxon>
        <taxon>Ecdysozoa</taxon>
        <taxon>Nematoda</taxon>
        <taxon>Chromadorea</taxon>
        <taxon>Rhabditida</taxon>
        <taxon>Spirurina</taxon>
        <taxon>Oxyuridomorpha</taxon>
        <taxon>Oxyuroidea</taxon>
        <taxon>Oxyuridae</taxon>
        <taxon>Syphacia</taxon>
    </lineage>
</organism>
<evidence type="ECO:0000256" key="1">
    <source>
        <dbReference type="SAM" id="Phobius"/>
    </source>
</evidence>
<name>A0A0N5AYQ4_9BILA</name>
<sequence>MSVAHHVLNRTKLKNEQKNADLTVDTVSHVTSESISSSAVPQPFPSATLTNETFMNIDDSWPKDAGIHRKINFFGNIRRCRKWLQEHKKFSIIIIVCIVGVIVAAVVTGVVIVVTKRKKPDNSTITTTDATGFGNLFFASIRSYPLKNNFTGIRLRPDKRQKDGYIMTTTESVIFLKNCSSPKKNKQIWQKTEVRECETSELQIQYLFTSNSCSSCEIFDVEDQCRDNHLLCNHSTFIYCCNLCTSGESFCSVYGNRITGKQSQFLDASFQPQDNNRNQFKLSLSSSYLSSSACMLQTYLISITNKFNDLNIFPANLCPFDLSEYSCVINVATEQQQFENNKAADWTAALMSNGILRLRNSKVTYEIVNLFYKKNVTHIHMSSLNSTTFVAITSSGLLSMIKIGEESVAIVQPRCLNLRFPGNYAGGFLNGESLVVYNVDDKFIYVAEMEFQWS</sequence>
<protein>
    <submittedName>
        <fullName evidence="3">TNFR-Cys domain-containing protein</fullName>
    </submittedName>
</protein>
<proteinExistence type="predicted"/>
<dbReference type="Proteomes" id="UP000046393">
    <property type="component" value="Unplaced"/>
</dbReference>
<keyword evidence="1" id="KW-0472">Membrane</keyword>
<reference evidence="3" key="1">
    <citation type="submission" date="2017-02" db="UniProtKB">
        <authorList>
            <consortium name="WormBaseParasite"/>
        </authorList>
    </citation>
    <scope>IDENTIFICATION</scope>
</reference>
<dbReference type="WBParaSite" id="SMUV_0001010201-mRNA-1">
    <property type="protein sequence ID" value="SMUV_0001010201-mRNA-1"/>
    <property type="gene ID" value="SMUV_0001010201"/>
</dbReference>
<evidence type="ECO:0000313" key="2">
    <source>
        <dbReference type="Proteomes" id="UP000046393"/>
    </source>
</evidence>